<reference evidence="1" key="1">
    <citation type="journal article" date="2023" name="Insect Mol. Biol.">
        <title>Genome sequencing provides insights into the evolution of gene families encoding plant cell wall-degrading enzymes in longhorned beetles.</title>
        <authorList>
            <person name="Shin N.R."/>
            <person name="Okamura Y."/>
            <person name="Kirsch R."/>
            <person name="Pauchet Y."/>
        </authorList>
    </citation>
    <scope>NUCLEOTIDE SEQUENCE</scope>
    <source>
        <strain evidence="1">RBIC_L_NR</strain>
    </source>
</reference>
<accession>A0AAV8WNP0</accession>
<name>A0AAV8WNP0_9CUCU</name>
<protein>
    <submittedName>
        <fullName evidence="1">Uncharacterized protein</fullName>
    </submittedName>
</protein>
<keyword evidence="2" id="KW-1185">Reference proteome</keyword>
<organism evidence="1 2">
    <name type="scientific">Rhamnusium bicolor</name>
    <dbReference type="NCBI Taxonomy" id="1586634"/>
    <lineage>
        <taxon>Eukaryota</taxon>
        <taxon>Metazoa</taxon>
        <taxon>Ecdysozoa</taxon>
        <taxon>Arthropoda</taxon>
        <taxon>Hexapoda</taxon>
        <taxon>Insecta</taxon>
        <taxon>Pterygota</taxon>
        <taxon>Neoptera</taxon>
        <taxon>Endopterygota</taxon>
        <taxon>Coleoptera</taxon>
        <taxon>Polyphaga</taxon>
        <taxon>Cucujiformia</taxon>
        <taxon>Chrysomeloidea</taxon>
        <taxon>Cerambycidae</taxon>
        <taxon>Lepturinae</taxon>
        <taxon>Rhagiini</taxon>
        <taxon>Rhamnusium</taxon>
    </lineage>
</organism>
<dbReference type="PANTHER" id="PTHR10773">
    <property type="entry name" value="DNA-DIRECTED RNA POLYMERASES I, II, AND III SUBUNIT RPABC2"/>
    <property type="match status" value="1"/>
</dbReference>
<dbReference type="PANTHER" id="PTHR10773:SF19">
    <property type="match status" value="1"/>
</dbReference>
<proteinExistence type="predicted"/>
<evidence type="ECO:0000313" key="2">
    <source>
        <dbReference type="Proteomes" id="UP001162156"/>
    </source>
</evidence>
<comment type="caution">
    <text evidence="1">The sequence shown here is derived from an EMBL/GenBank/DDBJ whole genome shotgun (WGS) entry which is preliminary data.</text>
</comment>
<dbReference type="AlphaFoldDB" id="A0AAV8WNP0"/>
<dbReference type="Proteomes" id="UP001162156">
    <property type="component" value="Unassembled WGS sequence"/>
</dbReference>
<evidence type="ECO:0000313" key="1">
    <source>
        <dbReference type="EMBL" id="KAJ8927777.1"/>
    </source>
</evidence>
<dbReference type="EMBL" id="JANEYF010005531">
    <property type="protein sequence ID" value="KAJ8927777.1"/>
    <property type="molecule type" value="Genomic_DNA"/>
</dbReference>
<sequence>MLDDSVKQSIRDHINSFETIDSHYCRQKTTRLFLPPTLNISKMYCLYEEYCELNNITRKATESMYRTIFKDEFNMSFFQPKKDLCDVCHKYENCSTEDKLEMEKEYQLHVQNKNLARQLKNADKD</sequence>
<gene>
    <name evidence="1" type="ORF">NQ314_019726</name>
</gene>